<gene>
    <name evidence="2" type="ORF">GPUH_LOCUS5314</name>
</gene>
<reference evidence="2 3" key="2">
    <citation type="submission" date="2018-11" db="EMBL/GenBank/DDBJ databases">
        <authorList>
            <consortium name="Pathogen Informatics"/>
        </authorList>
    </citation>
    <scope>NUCLEOTIDE SEQUENCE [LARGE SCALE GENOMIC DNA]</scope>
</reference>
<dbReference type="Pfam" id="PF23210">
    <property type="entry name" value="HEAT_Maestro_2"/>
    <property type="match status" value="1"/>
</dbReference>
<keyword evidence="3" id="KW-1185">Reference proteome</keyword>
<reference evidence="4" key="1">
    <citation type="submission" date="2016-06" db="UniProtKB">
        <authorList>
            <consortium name="WormBaseParasite"/>
        </authorList>
    </citation>
    <scope>IDENTIFICATION</scope>
</reference>
<evidence type="ECO:0000259" key="1">
    <source>
        <dbReference type="Pfam" id="PF23210"/>
    </source>
</evidence>
<feature type="domain" description="MROH2B-like HEAT-repeats" evidence="1">
    <location>
        <begin position="1"/>
        <end position="125"/>
    </location>
</feature>
<evidence type="ECO:0000313" key="3">
    <source>
        <dbReference type="Proteomes" id="UP000271098"/>
    </source>
</evidence>
<dbReference type="PANTHER" id="PTHR23120">
    <property type="entry name" value="MAESTRO-RELATED HEAT DOMAIN-CONTAINING"/>
    <property type="match status" value="1"/>
</dbReference>
<dbReference type="OrthoDB" id="1884734at2759"/>
<name>A0A183D9C2_9BILA</name>
<dbReference type="InterPro" id="IPR045206">
    <property type="entry name" value="Maestro_heat-like_prot"/>
</dbReference>
<protein>
    <submittedName>
        <fullName evidence="4">Adaptin_N domain-containing protein</fullName>
    </submittedName>
</protein>
<dbReference type="AlphaFoldDB" id="A0A183D9C2"/>
<dbReference type="PANTHER" id="PTHR23120:SF0">
    <property type="entry name" value="MAESTRO HEAT-LIKE REPEAT FAMILY MEMBER 1"/>
    <property type="match status" value="1"/>
</dbReference>
<sequence length="159" mass="18100">MRCLGGALSLTTNTSFVVDHLVLLFRCTSHAQQAERTGCAQAIGFCASTHTDLVLTELENIAKWENLKKSSGLFGFIKDAMPYKQYTDQEMVSLRATIMLSYGYVVYYCPTDVVTQRLEQTVLVFLRRYMENPRECNGTFHLGIEDILHVDRCLQIITF</sequence>
<dbReference type="EMBL" id="UYRT01011068">
    <property type="protein sequence ID" value="VDK50163.1"/>
    <property type="molecule type" value="Genomic_DNA"/>
</dbReference>
<dbReference type="InterPro" id="IPR055408">
    <property type="entry name" value="HEAT_MROH2B-like"/>
</dbReference>
<dbReference type="GO" id="GO:0005737">
    <property type="term" value="C:cytoplasm"/>
    <property type="evidence" value="ECO:0007669"/>
    <property type="project" value="TreeGrafter"/>
</dbReference>
<dbReference type="WBParaSite" id="GPUH_0000532001-mRNA-1">
    <property type="protein sequence ID" value="GPUH_0000532001-mRNA-1"/>
    <property type="gene ID" value="GPUH_0000532001"/>
</dbReference>
<proteinExistence type="predicted"/>
<evidence type="ECO:0000313" key="2">
    <source>
        <dbReference type="EMBL" id="VDK50163.1"/>
    </source>
</evidence>
<dbReference type="Proteomes" id="UP000271098">
    <property type="component" value="Unassembled WGS sequence"/>
</dbReference>
<accession>A0A183D9C2</accession>
<organism evidence="4">
    <name type="scientific">Gongylonema pulchrum</name>
    <dbReference type="NCBI Taxonomy" id="637853"/>
    <lineage>
        <taxon>Eukaryota</taxon>
        <taxon>Metazoa</taxon>
        <taxon>Ecdysozoa</taxon>
        <taxon>Nematoda</taxon>
        <taxon>Chromadorea</taxon>
        <taxon>Rhabditida</taxon>
        <taxon>Spirurina</taxon>
        <taxon>Spiruromorpha</taxon>
        <taxon>Spiruroidea</taxon>
        <taxon>Gongylonematidae</taxon>
        <taxon>Gongylonema</taxon>
    </lineage>
</organism>
<evidence type="ECO:0000313" key="4">
    <source>
        <dbReference type="WBParaSite" id="GPUH_0000532001-mRNA-1"/>
    </source>
</evidence>